<dbReference type="PANTHER" id="PTHR28285">
    <property type="entry name" value="PROTEIN BIG1"/>
    <property type="match status" value="1"/>
</dbReference>
<keyword evidence="4 10" id="KW-0812">Transmembrane</keyword>
<keyword evidence="8 10" id="KW-0472">Membrane</keyword>
<dbReference type="EMBL" id="SGPK01000116">
    <property type="protein sequence ID" value="THH08029.1"/>
    <property type="molecule type" value="Genomic_DNA"/>
</dbReference>
<dbReference type="GO" id="GO:0006078">
    <property type="term" value="P:(1-&gt;6)-beta-D-glucan biosynthetic process"/>
    <property type="evidence" value="ECO:0007669"/>
    <property type="project" value="TreeGrafter"/>
</dbReference>
<organism evidence="12 13">
    <name type="scientific">Phellinidium pouzarii</name>
    <dbReference type="NCBI Taxonomy" id="167371"/>
    <lineage>
        <taxon>Eukaryota</taxon>
        <taxon>Fungi</taxon>
        <taxon>Dikarya</taxon>
        <taxon>Basidiomycota</taxon>
        <taxon>Agaricomycotina</taxon>
        <taxon>Agaricomycetes</taxon>
        <taxon>Hymenochaetales</taxon>
        <taxon>Hymenochaetaceae</taxon>
        <taxon>Phellinidium</taxon>
    </lineage>
</organism>
<evidence type="ECO:0000256" key="8">
    <source>
        <dbReference type="ARBA" id="ARBA00023136"/>
    </source>
</evidence>
<dbReference type="OrthoDB" id="10029326at2759"/>
<evidence type="ECO:0000313" key="12">
    <source>
        <dbReference type="EMBL" id="THH08029.1"/>
    </source>
</evidence>
<feature type="transmembrane region" description="Helical" evidence="10">
    <location>
        <begin position="226"/>
        <end position="251"/>
    </location>
</feature>
<evidence type="ECO:0000256" key="5">
    <source>
        <dbReference type="ARBA" id="ARBA00022729"/>
    </source>
</evidence>
<dbReference type="GO" id="GO:0005789">
    <property type="term" value="C:endoplasmic reticulum membrane"/>
    <property type="evidence" value="ECO:0007669"/>
    <property type="project" value="UniProtKB-SubCell"/>
</dbReference>
<evidence type="ECO:0000256" key="3">
    <source>
        <dbReference type="ARBA" id="ARBA00022089"/>
    </source>
</evidence>
<protein>
    <recommendedName>
        <fullName evidence="3">Protein BIG1</fullName>
    </recommendedName>
</protein>
<evidence type="ECO:0000256" key="7">
    <source>
        <dbReference type="ARBA" id="ARBA00022989"/>
    </source>
</evidence>
<keyword evidence="9" id="KW-0961">Cell wall biogenesis/degradation</keyword>
<comment type="caution">
    <text evidence="12">The sequence shown here is derived from an EMBL/GenBank/DDBJ whole genome shotgun (WGS) entry which is preliminary data.</text>
</comment>
<dbReference type="InterPro" id="IPR037654">
    <property type="entry name" value="Big1"/>
</dbReference>
<evidence type="ECO:0000256" key="9">
    <source>
        <dbReference type="ARBA" id="ARBA00023316"/>
    </source>
</evidence>
<dbReference type="PANTHER" id="PTHR28285:SF1">
    <property type="entry name" value="PROTEIN BIG1"/>
    <property type="match status" value="1"/>
</dbReference>
<keyword evidence="7 10" id="KW-1133">Transmembrane helix</keyword>
<evidence type="ECO:0000256" key="6">
    <source>
        <dbReference type="ARBA" id="ARBA00022824"/>
    </source>
</evidence>
<dbReference type="GO" id="GO:0071555">
    <property type="term" value="P:cell wall organization"/>
    <property type="evidence" value="ECO:0007669"/>
    <property type="project" value="UniProtKB-KW"/>
</dbReference>
<gene>
    <name evidence="12" type="ORF">EW145_g2985</name>
</gene>
<evidence type="ECO:0000256" key="2">
    <source>
        <dbReference type="ARBA" id="ARBA00008203"/>
    </source>
</evidence>
<feature type="signal peptide" evidence="11">
    <location>
        <begin position="1"/>
        <end position="17"/>
    </location>
</feature>
<evidence type="ECO:0000256" key="11">
    <source>
        <dbReference type="SAM" id="SignalP"/>
    </source>
</evidence>
<dbReference type="AlphaFoldDB" id="A0A4S4L917"/>
<dbReference type="GO" id="GO:0009272">
    <property type="term" value="P:fungal-type cell wall biogenesis"/>
    <property type="evidence" value="ECO:0007669"/>
    <property type="project" value="TreeGrafter"/>
</dbReference>
<keyword evidence="6" id="KW-0256">Endoplasmic reticulum</keyword>
<evidence type="ECO:0000313" key="13">
    <source>
        <dbReference type="Proteomes" id="UP000308199"/>
    </source>
</evidence>
<dbReference type="Proteomes" id="UP000308199">
    <property type="component" value="Unassembled WGS sequence"/>
</dbReference>
<proteinExistence type="inferred from homology"/>
<evidence type="ECO:0000256" key="4">
    <source>
        <dbReference type="ARBA" id="ARBA00022692"/>
    </source>
</evidence>
<evidence type="ECO:0000256" key="1">
    <source>
        <dbReference type="ARBA" id="ARBA00004115"/>
    </source>
</evidence>
<name>A0A4S4L917_9AGAM</name>
<keyword evidence="5 11" id="KW-0732">Signal</keyword>
<comment type="subcellular location">
    <subcellularLocation>
        <location evidence="1">Endoplasmic reticulum membrane</location>
        <topology evidence="1">Single-pass type I membrane protein</topology>
    </subcellularLocation>
</comment>
<reference evidence="12 13" key="1">
    <citation type="submission" date="2019-02" db="EMBL/GenBank/DDBJ databases">
        <title>Genome sequencing of the rare red list fungi Phellinidium pouzarii.</title>
        <authorList>
            <person name="Buettner E."/>
            <person name="Kellner H."/>
        </authorList>
    </citation>
    <scope>NUCLEOTIDE SEQUENCE [LARGE SCALE GENOMIC DNA]</scope>
    <source>
        <strain evidence="12 13">DSM 108285</strain>
    </source>
</reference>
<comment type="similarity">
    <text evidence="2">Belongs to the BIG1 family.</text>
</comment>
<sequence>MFARFLVAFSILPFAWAFSDSTPLVAWTTHKSALVNAFLELQQPQVDALLSGKELCKFDAVIIVDQPGLHAQDLKKLPSSATVPSRMKAAQKSMQLPYTRRFTADVLVNATEALAHRCGSRIQWGSTTSSFEFDTSSKHVLHMALSSISGEAVWRKRIMSELESSLARAIREIESAFPNHFFLYTGSDMFDKRQFTGDSIDLPFSFTAANSTGGILQNYQLLTPGLIVSLLVSFFLLVPIIIFSVQALASIQSSVRLDAPRGLSQDKKKPIIVVESQNTII</sequence>
<keyword evidence="13" id="KW-1185">Reference proteome</keyword>
<evidence type="ECO:0000256" key="10">
    <source>
        <dbReference type="SAM" id="Phobius"/>
    </source>
</evidence>
<feature type="chain" id="PRO_5020688241" description="Protein BIG1" evidence="11">
    <location>
        <begin position="18"/>
        <end position="281"/>
    </location>
</feature>
<accession>A0A4S4L917</accession>